<dbReference type="Pfam" id="PF20629">
    <property type="entry name" value="GD_AH_C"/>
    <property type="match status" value="1"/>
</dbReference>
<name>A0A7R6PIE1_9GAMM</name>
<dbReference type="AlphaFoldDB" id="A0A7R6PIE1"/>
<dbReference type="KEGG" id="njp:NEJAP_1740"/>
<dbReference type="InterPro" id="IPR007392">
    <property type="entry name" value="GD_AH_second"/>
</dbReference>
<keyword evidence="2 4" id="KW-0456">Lyase</keyword>
<dbReference type="GO" id="GO:0008867">
    <property type="term" value="F:galactarate dehydratase activity"/>
    <property type="evidence" value="ECO:0007669"/>
    <property type="project" value="UniProtKB-EC"/>
</dbReference>
<dbReference type="InterPro" id="IPR052172">
    <property type="entry name" value="UxaA_altronate/galactarate_dh"/>
</dbReference>
<comment type="similarity">
    <text evidence="1">Belongs to the UxaA family.</text>
</comment>
<dbReference type="Pfam" id="PF04295">
    <property type="entry name" value="GD_AH_second"/>
    <property type="match status" value="1"/>
</dbReference>
<organism evidence="4 5">
    <name type="scientific">Neptunomonas japonica JAMM 1380</name>
    <dbReference type="NCBI Taxonomy" id="1441457"/>
    <lineage>
        <taxon>Bacteria</taxon>
        <taxon>Pseudomonadati</taxon>
        <taxon>Pseudomonadota</taxon>
        <taxon>Gammaproteobacteria</taxon>
        <taxon>Oceanospirillales</taxon>
        <taxon>Oceanospirillaceae</taxon>
        <taxon>Neptunomonas</taxon>
    </lineage>
</organism>
<evidence type="ECO:0000256" key="2">
    <source>
        <dbReference type="ARBA" id="ARBA00023239"/>
    </source>
</evidence>
<dbReference type="SMART" id="SM00858">
    <property type="entry name" value="SAF"/>
    <property type="match status" value="1"/>
</dbReference>
<keyword evidence="5" id="KW-1185">Reference proteome</keyword>
<evidence type="ECO:0000313" key="5">
    <source>
        <dbReference type="Proteomes" id="UP000595332"/>
    </source>
</evidence>
<dbReference type="Pfam" id="PF08666">
    <property type="entry name" value="SAF"/>
    <property type="match status" value="1"/>
</dbReference>
<gene>
    <name evidence="4" type="primary">garD</name>
    <name evidence="4" type="ORF">NEJAP_1740</name>
</gene>
<dbReference type="InterPro" id="IPR013974">
    <property type="entry name" value="SAF"/>
</dbReference>
<protein>
    <submittedName>
        <fullName evidence="4">Galactarate dehydratase</fullName>
        <ecNumber evidence="4">4.2.1.42</ecNumber>
    </submittedName>
</protein>
<sequence>MSGIKDQEVFRLSELDNVVVAKSSLREGKVLLSEGVTLNSDVSAGHKIATHAIPKNSQIVKYGTPIGIASQSIRAGDLVHTNNCEFKAFKVEQKSHSKKLSAQEKEATKVRSFNGFVRTDNQVGTRNYIGILTTVNCAGSVARMIDSEVNKKGLLDKYPNVDGVVVCVHNTGCGMGSTGDGFNILNRTIQGYSTNPNFSGILLLSLGCEVYQSKNLLNEEASTAPDSSSTLIKQLGIQNSGGTEKSIKLGIELLISLLEHANQFTREKVPLSKLKVGLQCGASDGYSGISANPALGKAADLLVEHGATAILSETTEIYGAEHLLIERARNKDVADQIRNLIDWWEKYTVKTGNEIDNNPSPGNKAGGLTTILEKSLGAVSKSGSTPLTAVYSYAEKITEPGLVFMDSPGFDPCAVTGQIAAGANLICFTTGRGSVFGSKPSPTIKISSNSDLYKRLSDDIDINCGKVIDGELTISDMGLIIFEEIIRIASGEKTKSEKYGFGNEEFVPWNIGAVV</sequence>
<dbReference type="RefSeq" id="WP_201350289.1">
    <property type="nucleotide sequence ID" value="NZ_AP014546.1"/>
</dbReference>
<evidence type="ECO:0000259" key="3">
    <source>
        <dbReference type="SMART" id="SM00858"/>
    </source>
</evidence>
<dbReference type="GO" id="GO:0019698">
    <property type="term" value="P:D-galacturonate catabolic process"/>
    <property type="evidence" value="ECO:0007669"/>
    <property type="project" value="TreeGrafter"/>
</dbReference>
<dbReference type="PANTHER" id="PTHR30536">
    <property type="entry name" value="ALTRONATE/GALACTARATE DEHYDRATASE"/>
    <property type="match status" value="1"/>
</dbReference>
<dbReference type="Gene3D" id="2.30.130.110">
    <property type="match status" value="1"/>
</dbReference>
<dbReference type="PANTHER" id="PTHR30536:SF5">
    <property type="entry name" value="ALTRONATE DEHYDRATASE"/>
    <property type="match status" value="1"/>
</dbReference>
<evidence type="ECO:0000256" key="1">
    <source>
        <dbReference type="ARBA" id="ARBA00010986"/>
    </source>
</evidence>
<dbReference type="EC" id="4.2.1.42" evidence="4"/>
<dbReference type="InterPro" id="IPR048332">
    <property type="entry name" value="GD_AH_C"/>
</dbReference>
<accession>A0A7R6PIE1</accession>
<dbReference type="Proteomes" id="UP000595332">
    <property type="component" value="Chromosome"/>
</dbReference>
<feature type="domain" description="SAF" evidence="3">
    <location>
        <begin position="16"/>
        <end position="85"/>
    </location>
</feature>
<reference evidence="4 5" key="1">
    <citation type="journal article" date="2008" name="Int. J. Syst. Evol. Microbiol.">
        <title>Neptunomonas japonica sp. nov., an Osedax japonicus symbiont-like bacterium isolated from sediment adjacent to sperm whale carcasses off Kagoshima, Japan.</title>
        <authorList>
            <person name="Miyazaki M."/>
            <person name="Nogi Y."/>
            <person name="Fujiwara Y."/>
            <person name="Kawato M."/>
            <person name="Kubokawa K."/>
            <person name="Horikoshi K."/>
        </authorList>
    </citation>
    <scope>NUCLEOTIDE SEQUENCE [LARGE SCALE GENOMIC DNA]</scope>
    <source>
        <strain evidence="4 5">JAMM 1380</strain>
    </source>
</reference>
<evidence type="ECO:0000313" key="4">
    <source>
        <dbReference type="EMBL" id="BBB29691.1"/>
    </source>
</evidence>
<proteinExistence type="inferred from homology"/>
<dbReference type="InterPro" id="IPR044144">
    <property type="entry name" value="SAF_UxaA/GarD"/>
</dbReference>
<dbReference type="CDD" id="cd11613">
    <property type="entry name" value="SAF_AH_GD"/>
    <property type="match status" value="1"/>
</dbReference>
<dbReference type="EMBL" id="AP014546">
    <property type="protein sequence ID" value="BBB29691.1"/>
    <property type="molecule type" value="Genomic_DNA"/>
</dbReference>